<feature type="domain" description="Carrier" evidence="9">
    <location>
        <begin position="2262"/>
        <end position="2337"/>
    </location>
</feature>
<evidence type="ECO:0000259" key="9">
    <source>
        <dbReference type="PROSITE" id="PS50075"/>
    </source>
</evidence>
<dbReference type="NCBIfam" id="TIGR01720">
    <property type="entry name" value="NRPS-para261"/>
    <property type="match status" value="1"/>
</dbReference>
<feature type="non-terminal residue" evidence="10">
    <location>
        <position position="3888"/>
    </location>
</feature>
<dbReference type="Gene3D" id="3.30.559.30">
    <property type="entry name" value="Nonribosomal peptide synthetase, condensation domain"/>
    <property type="match status" value="5"/>
</dbReference>
<sequence length="3888" mass="438112">MAFEKESLFWNETFGGEDYTLTLLPYSKTPVHSTPEMKSVSGSLSADVAQRILMMSKGSPLAAYMILLAGVQSLLYKYTNEKNILLGMPVVKKTNESRRPINHVVILKNTMDTETTFKSLLNELKSSVTGAIQHQNIPFLKMTEKLQLRYADGVPIVNTLVSLNELHTVDIDRSVVTDCEFQFGLGTDSVRYDLLYNENLYHSDFITRAVDHLDRLLSVVLFQPELELSKADMLSESEKRQLLHEFNDTDTEYARDKTIHQLIEEQAERVPDAVAVVFENERLTYRELNQRANRLARTLRAGGVNKDKLVGLMVRRSLEMVVGILGILKAGGAYVPIDPEYPEERIRYMLEDSGAQLLLTQRHLQERVPFAGNVIALDDEAAYGEDGSNLEPVSGPNDLAYVIYTSGTTGKPKGVMVEHHGLSSLKMMFKETLQISEQDKVVQFASLSFDASCWEIFKALFFGAALYIPTAETILDYQLFESFMNENGITATILPPTYAAYLNLDHMPGLQKLITGGSAVSVEFVRQWKGKVQYFNAYGPTEASIVTLVWSASTDDLDRKSVPIGRPIQNHRIYIVDSHNRLLPVGVAGELCIGGVGLARGYLNRPELTDEKFTDNPFAPGERMYKTGDLARWLPDGNIEYMGRIDHQVKIRGYRIELGEIEEQLLKIESVQEAIVIAREDASGQYQLCAYFVADKPLAVGELRGALSQELPGYMIPSHFVRLERMPLTPNGKIDRKALPAPEGNALAGREYVAPRTDAEKALADVWKSVLSAGQVGVTDHFFELGGDSIKSIQVSSRLHQAGYKLEIKDLFKYPTIAQLSPHIRPITRSIDQAEVTGEAVLTPIQRWFFEQQFADPHHFNQSVMLYRKEGFEEAAIRKVLQKVTEHHDALRMVFRRTENGYAAWNRGIGEGELYSLEVLDFKSLAASGQAVEAKANEIQSSIDLENGPLVKAGLFHCADGDHLLVAIHHGVVDGVSWRILMEDIALGYEQAGKGEEIRFPAKTDAYRTWAQQLAAYAQSPAIESERAYWQSIAQTPVPSLPKDMQAVESLQRDSESMIIQISQAETEQLLKRVHRAYNTEMNDILLTALGMAVRRWTGQDRLLVNLEGHGRETILTEIDITRTVGWFTSKFPVVLELEQGQDLSYQIKKVKEHLRQIPNKGIGYGICRYLSGHADDAVWGVEPDIVFNYLGQFDQDLENNDMGISPYSSGMPASDRQARSFALEINGMVLDGSLSFDLSYSRKEYRKETMEQLASWLQESLQEVIAHCVAKERTELTPSDVQFKGLSIAELEQLAERTRHIGEIENIYTLTPMQKGMFFHNTLNRHGGAYIEQAWFTLQGDLNIDLFVRSWNEMVARHVVLRTNFYGGFRGEQLQIVYRGKQIEFSYEDLSDLQENERNTRIDKLTSDDKTRGFDLEQDALMRVKVIRAREESYRVLWTFHHILMDGWCLSLIAKELFETYDAYMRNEQPERADAPSYSQYIEWLEKQDEQAASRYWSEYLAGYESQTVLPQGNLRQRGEEYVGDNVTCHLDKSLSERMSQVAKQQQVTVNTLIQAAWGIVLQKYNGTGDAVFGSVVSGRSAEIPGIEEMIGLFINTIPVRVSSEAETSFADVMKSLQESALKSGSYDYYPLYEIQAQSAQKQNLIHHIMAFENYPLSEQLEQAGGGNDGTLTITDVNIEEQTNYDFSLIVMPEEELTVRFDYNTLVYERSGMERLMGHFVYVLEQVSANPHVAVAALELVTAEEKKEIFDVFNDTAAEYQQDQTIHGLFEEQARRNPDAIAVVFENTQLTYGELNERANRLARTLRDAGVRTDQLVGLMVGRSLEMIVGMMAIMKAGGAYIPIDPKYPEDRIRYMLEDSGAQILLTQRHLQERVSFGGNVLAVDDEQVYSGDGSNLEPVSGSKDLAYVIYTSGTTGRPKGAAIEHRGLCSLKLVFAEALKITEQDRVVQFASLSFDASCFEIFQALFLGAALYIPTAETVQDYRLFENYMNDNEITTATLPPNYAAYLNPDRMTHFKKLITGGSASSIELVRQWKDKVNYFNAYGPTEDSICTTVWAASLNDLERKSVPIGRPIRNHRIYIVDSYNKQVPVGVAGELCIAGVGLARGYLNRPDLTAEKFVDNPFEPGERMYRSGDLARWLPDGNIEYMGRIDHQVKIRGYRIELGEVEAHLAKVEDVQETIVIARADASGQQQLCAYFVAQSELTAAELRETLSQELPAFMIPSYFVQLPQMPLTPNGKVDRKALPAPEESLHSGAEHIAPRTPLEVELSNIWKSVLGLEQVGVTDSFFDIGGHSLRATTLVSKVHKELNVDFPLRDVFRYPTIEEMAQAIARMEEGAFSAIPVAEEREYYPLSSAQKRLFILQQLEGVEQSYNMPGAMLLEGALDRKRFEEAFRRLIARHETLRTGFEMVNGEAVQRIYPSVDFAVEYVQASGEAAEEAVQNFVRTFDLAKPPLLRVGLVELSEERHVLMFDMHHIISDGVSMDVLVEEFVRLYGGEELEPLRIQYKDYAAWQQSEAQQEQLKRQEAYWLDQFQGELPVLEMPTDYARPAVQSYEGDTLQFFIDAQKSESLKRLAAESGATLYMVLLAAYTIVLHKYTGQQDVVVGTTIAGRNHGDVQPLIGMFVNTLAIRSYPAGEKTFLAYLEEVKETTLGAYEHQNYPFEELVDKVQVARDLSRNPLFDTMFSLQNTESKEFELEGLRLAPYPSDYGMAKFDLSLDMSEEDGGLECSLEYATALYKRETIERLANHLEQLLEAIVSDPGAKIAALDLLAAEEKERIHAFNPAVSELAPEKTFHRLFEEQVARTPEATAVVYEDKELTYGELNEQANRLAYTLREGGIGRESIVGILADRSVDLLIGVMAVWKAGGAYVPLDPEYPSERIRFMLEDSGATVLLTQTHLQDQAHAWLAEDAALQSVRCLCLDDEKSYSGDGANGPDTSEPHDLAYVIYTSGTTGRPKGVMIEHRSLVNTAAAYRREYRLDQFPVRLLQLASFSFDVFVGDIARTLYNGGTMVICPKDDRIDPARLYGWIRDRQITIFESTPALIVPFMEYVTEQGLDMSSMELLITSSDSCSVTDYRLLQERYGSQFRIINAYGVTEAAIDSSFYDESLDKLPEAGNVPIGKAWLNARFYIVDAHLNPVPVGVLGELCIGGVGVARGYLNRPELNEEKFVDSPFVPGERLYRTGDLARWMEDGNVDFIGRIDNQAKIRGYRIEIGEVETQLLKVDKVREAVVVIREDGNGQKALCAYYTAEEELQASGLRSAMAQELPGYMIPSYFVQLERLPLTPNGKIDRKALPAPEGGASGSEYTAPRTSLEAKLVRIWQEVLAVTTVGVKDNFFDLGGHSLRATTLVSKIHKELNVDLPLRDVFRYSTVEEMAQAIARMEEGAFSAIPVAEEREHYPLSSAQKRLFILHQLEGAEQSYNMPGAMLLEGALDRKRFEEAFRGLIARHETLRTGFEMVNGEAVQRIYSQVDFVVEYVQASEEAAGEAVQNFVRTFDLAKPPLLRVGLVELAEERYILMFDMHHIISDGVSMEVLVEEFVRLYGGEELEPLRIQYKDYAAWQQSEAQQEQLKRQEAYWLDQFQGELPVLEMPTDYARPAVQSYEGHTLHFFMDAQKSESLKRLAAESGATLYMVLLAAYTILLHKYTGQQDVVVGTPIAGRNHSDVQPLIGMFINTLAIRSYPAGEKTFLAYLEEVKETMFGAYEHQNYPFEELVDKVQVARDLSRNPLFDTMFTLQNTESKDFELEGLRLAPYPSEYGMAKFDLSLDVIEDNDGLEYVLEYATALYKRETVERLAKHLEQLLEAIVSDPGAKIAALDLLTAEEKEQIQHAFNPLMPEPAPEKTFQRLFEEQAARTPEATAVVYEDKQLSYGELNEQANRLAY</sequence>
<dbReference type="Pfam" id="PF00501">
    <property type="entry name" value="AMP-binding"/>
    <property type="match status" value="3"/>
</dbReference>
<dbReference type="Pfam" id="PF00550">
    <property type="entry name" value="PP-binding"/>
    <property type="match status" value="3"/>
</dbReference>
<dbReference type="InterPro" id="IPR036736">
    <property type="entry name" value="ACP-like_sf"/>
</dbReference>
<dbReference type="CDD" id="cd19531">
    <property type="entry name" value="LCL_NRPS-like"/>
    <property type="match status" value="2"/>
</dbReference>
<dbReference type="Gene3D" id="3.30.559.10">
    <property type="entry name" value="Chloramphenicol acetyltransferase-like domain"/>
    <property type="match status" value="4"/>
</dbReference>
<dbReference type="Gene3D" id="3.30.300.30">
    <property type="match status" value="3"/>
</dbReference>
<reference evidence="10 11" key="1">
    <citation type="submission" date="2024-09" db="EMBL/GenBank/DDBJ databases">
        <authorList>
            <person name="Makale K.P.P."/>
            <person name="Makhzoum A."/>
            <person name="Rantong G."/>
            <person name="Rahube T.O."/>
        </authorList>
    </citation>
    <scope>NUCLEOTIDE SEQUENCE [LARGE SCALE GENOMIC DNA]</scope>
    <source>
        <strain evidence="10 11">KM_D13</strain>
    </source>
</reference>
<dbReference type="SUPFAM" id="SSF52777">
    <property type="entry name" value="CoA-dependent acyltransferases"/>
    <property type="match status" value="9"/>
</dbReference>
<protein>
    <submittedName>
        <fullName evidence="10">Amino acid adenylation domain-containing protein</fullName>
    </submittedName>
</protein>
<keyword evidence="7" id="KW-0045">Antibiotic biosynthesis</keyword>
<dbReference type="Gene3D" id="3.40.50.980">
    <property type="match status" value="6"/>
</dbReference>
<evidence type="ECO:0000256" key="4">
    <source>
        <dbReference type="ARBA" id="ARBA00022553"/>
    </source>
</evidence>
<dbReference type="InterPro" id="IPR000873">
    <property type="entry name" value="AMP-dep_synth/lig_dom"/>
</dbReference>
<evidence type="ECO:0000256" key="8">
    <source>
        <dbReference type="ARBA" id="ARBA00023268"/>
    </source>
</evidence>
<dbReference type="RefSeq" id="WP_373957290.1">
    <property type="nucleotide sequence ID" value="NZ_JBHDLN010000041.1"/>
</dbReference>
<feature type="domain" description="Carrier" evidence="9">
    <location>
        <begin position="754"/>
        <end position="828"/>
    </location>
</feature>
<evidence type="ECO:0000313" key="10">
    <source>
        <dbReference type="EMBL" id="MFB0847508.1"/>
    </source>
</evidence>
<dbReference type="InterPro" id="IPR023213">
    <property type="entry name" value="CAT-like_dom_sf"/>
</dbReference>
<proteinExistence type="inferred from homology"/>
<dbReference type="SUPFAM" id="SSF56801">
    <property type="entry name" value="Acetyl-CoA synthetase-like"/>
    <property type="match status" value="4"/>
</dbReference>
<organism evidence="10 11">
    <name type="scientific">Paenibacillus oleatilyticus</name>
    <dbReference type="NCBI Taxonomy" id="2594886"/>
    <lineage>
        <taxon>Bacteria</taxon>
        <taxon>Bacillati</taxon>
        <taxon>Bacillota</taxon>
        <taxon>Bacilli</taxon>
        <taxon>Bacillales</taxon>
        <taxon>Paenibacillaceae</taxon>
        <taxon>Paenibacillus</taxon>
    </lineage>
</organism>
<evidence type="ECO:0000256" key="3">
    <source>
        <dbReference type="ARBA" id="ARBA00022450"/>
    </source>
</evidence>
<keyword evidence="3" id="KW-0596">Phosphopantetheine</keyword>
<dbReference type="InterPro" id="IPR009081">
    <property type="entry name" value="PP-bd_ACP"/>
</dbReference>
<dbReference type="PROSITE" id="PS00455">
    <property type="entry name" value="AMP_BINDING"/>
    <property type="match status" value="3"/>
</dbReference>
<dbReference type="Proteomes" id="UP001575622">
    <property type="component" value="Unassembled WGS sequence"/>
</dbReference>
<evidence type="ECO:0000256" key="2">
    <source>
        <dbReference type="ARBA" id="ARBA00006432"/>
    </source>
</evidence>
<dbReference type="InterPro" id="IPR010071">
    <property type="entry name" value="AA_adenyl_dom"/>
</dbReference>
<keyword evidence="11" id="KW-1185">Reference proteome</keyword>
<dbReference type="Gene3D" id="2.30.38.10">
    <property type="entry name" value="Luciferase, Domain 3"/>
    <property type="match status" value="3"/>
</dbReference>
<dbReference type="PANTHER" id="PTHR45527">
    <property type="entry name" value="NONRIBOSOMAL PEPTIDE SYNTHETASE"/>
    <property type="match status" value="1"/>
</dbReference>
<evidence type="ECO:0000313" key="11">
    <source>
        <dbReference type="Proteomes" id="UP001575622"/>
    </source>
</evidence>
<dbReference type="InterPro" id="IPR010060">
    <property type="entry name" value="NRPS_synth"/>
</dbReference>
<dbReference type="InterPro" id="IPR020806">
    <property type="entry name" value="PKS_PP-bd"/>
</dbReference>
<keyword evidence="5" id="KW-0436">Ligase</keyword>
<accession>A0ABV4VCZ3</accession>
<dbReference type="InterPro" id="IPR020845">
    <property type="entry name" value="AMP-binding_CS"/>
</dbReference>
<dbReference type="Pfam" id="PF00668">
    <property type="entry name" value="Condensation"/>
    <property type="match status" value="5"/>
</dbReference>
<dbReference type="NCBIfam" id="NF003417">
    <property type="entry name" value="PRK04813.1"/>
    <property type="match status" value="4"/>
</dbReference>
<dbReference type="Pfam" id="PF13193">
    <property type="entry name" value="AMP-binding_C"/>
    <property type="match status" value="3"/>
</dbReference>
<keyword evidence="4" id="KW-0597">Phosphoprotein</keyword>
<comment type="caution">
    <text evidence="10">The sequence shown here is derived from an EMBL/GenBank/DDBJ whole genome shotgun (WGS) entry which is preliminary data.</text>
</comment>
<dbReference type="Gene3D" id="3.40.50.12780">
    <property type="entry name" value="N-terminal domain of ligase-like"/>
    <property type="match status" value="1"/>
</dbReference>
<dbReference type="InterPro" id="IPR001242">
    <property type="entry name" value="Condensation_dom"/>
</dbReference>
<dbReference type="InterPro" id="IPR025110">
    <property type="entry name" value="AMP-bd_C"/>
</dbReference>
<dbReference type="CDD" id="cd19534">
    <property type="entry name" value="E_NRPS"/>
    <property type="match status" value="1"/>
</dbReference>
<comment type="cofactor">
    <cofactor evidence="1">
        <name>pantetheine 4'-phosphate</name>
        <dbReference type="ChEBI" id="CHEBI:47942"/>
    </cofactor>
</comment>
<dbReference type="CDD" id="cd19543">
    <property type="entry name" value="DCL_NRPS"/>
    <property type="match status" value="1"/>
</dbReference>
<dbReference type="InterPro" id="IPR042099">
    <property type="entry name" value="ANL_N_sf"/>
</dbReference>
<dbReference type="SUPFAM" id="SSF47336">
    <property type="entry name" value="ACP-like"/>
    <property type="match status" value="3"/>
</dbReference>
<dbReference type="InterPro" id="IPR045851">
    <property type="entry name" value="AMP-bd_C_sf"/>
</dbReference>
<evidence type="ECO:0000256" key="1">
    <source>
        <dbReference type="ARBA" id="ARBA00001957"/>
    </source>
</evidence>
<dbReference type="SMART" id="SM00823">
    <property type="entry name" value="PKS_PP"/>
    <property type="match status" value="3"/>
</dbReference>
<dbReference type="EMBL" id="JBHDLN010000041">
    <property type="protein sequence ID" value="MFB0847508.1"/>
    <property type="molecule type" value="Genomic_DNA"/>
</dbReference>
<evidence type="ECO:0000256" key="7">
    <source>
        <dbReference type="ARBA" id="ARBA00023194"/>
    </source>
</evidence>
<keyword evidence="8" id="KW-0511">Multifunctional enzyme</keyword>
<dbReference type="PROSITE" id="PS50075">
    <property type="entry name" value="CARRIER"/>
    <property type="match status" value="3"/>
</dbReference>
<feature type="domain" description="Carrier" evidence="9">
    <location>
        <begin position="3313"/>
        <end position="3388"/>
    </location>
</feature>
<evidence type="ECO:0000256" key="5">
    <source>
        <dbReference type="ARBA" id="ARBA00022598"/>
    </source>
</evidence>
<dbReference type="InterPro" id="IPR006162">
    <property type="entry name" value="Ppantetheine_attach_site"/>
</dbReference>
<evidence type="ECO:0000256" key="6">
    <source>
        <dbReference type="ARBA" id="ARBA00022737"/>
    </source>
</evidence>
<keyword evidence="6" id="KW-0677">Repeat</keyword>
<name>A0ABV4VCZ3_9BACL</name>
<gene>
    <name evidence="10" type="ORF">ACEU3E_35735</name>
</gene>
<dbReference type="PROSITE" id="PS00012">
    <property type="entry name" value="PHOSPHOPANTETHEINE"/>
    <property type="match status" value="3"/>
</dbReference>
<dbReference type="NCBIfam" id="TIGR01733">
    <property type="entry name" value="AA-adenyl-dom"/>
    <property type="match status" value="3"/>
</dbReference>
<dbReference type="Gene3D" id="1.10.1200.10">
    <property type="entry name" value="ACP-like"/>
    <property type="match status" value="3"/>
</dbReference>
<comment type="similarity">
    <text evidence="2">Belongs to the ATP-dependent AMP-binding enzyme family.</text>
</comment>
<dbReference type="PANTHER" id="PTHR45527:SF1">
    <property type="entry name" value="FATTY ACID SYNTHASE"/>
    <property type="match status" value="1"/>
</dbReference>